<dbReference type="CDD" id="cd00449">
    <property type="entry name" value="PLPDE_IV"/>
    <property type="match status" value="1"/>
</dbReference>
<dbReference type="SUPFAM" id="SSF56752">
    <property type="entry name" value="D-aminoacid aminotransferase-like PLP-dependent enzymes"/>
    <property type="match status" value="1"/>
</dbReference>
<dbReference type="GO" id="GO:0046394">
    <property type="term" value="P:carboxylic acid biosynthetic process"/>
    <property type="evidence" value="ECO:0007669"/>
    <property type="project" value="UniProtKB-ARBA"/>
</dbReference>
<dbReference type="Gene3D" id="3.30.470.10">
    <property type="match status" value="1"/>
</dbReference>
<dbReference type="InterPro" id="IPR036038">
    <property type="entry name" value="Aminotransferase-like"/>
</dbReference>
<comment type="subunit">
    <text evidence="3">Homodimer.</text>
</comment>
<comment type="caution">
    <text evidence="5">The sequence shown here is derived from an EMBL/GenBank/DDBJ whole genome shotgun (WGS) entry which is preliminary data.</text>
</comment>
<evidence type="ECO:0000313" key="5">
    <source>
        <dbReference type="EMBL" id="RXJ01085.1"/>
    </source>
</evidence>
<dbReference type="OrthoDB" id="9805628at2"/>
<dbReference type="EMBL" id="QOUX01000035">
    <property type="protein sequence ID" value="RXJ01085.1"/>
    <property type="molecule type" value="Genomic_DNA"/>
</dbReference>
<dbReference type="Gene3D" id="3.20.10.10">
    <property type="entry name" value="D-amino Acid Aminotransferase, subunit A, domain 2"/>
    <property type="match status" value="1"/>
</dbReference>
<protein>
    <submittedName>
        <fullName evidence="5">4-amino-4-deoxychorismate lyase</fullName>
    </submittedName>
</protein>
<dbReference type="Proteomes" id="UP000290649">
    <property type="component" value="Unassembled WGS sequence"/>
</dbReference>
<keyword evidence="5" id="KW-0456">Lyase</keyword>
<dbReference type="InterPro" id="IPR050571">
    <property type="entry name" value="Class-IV_PLP-Dep_Aminotrnsfr"/>
</dbReference>
<organism evidence="5 6">
    <name type="scientific">Anaerobacillus alkaliphilus</name>
    <dbReference type="NCBI Taxonomy" id="1548597"/>
    <lineage>
        <taxon>Bacteria</taxon>
        <taxon>Bacillati</taxon>
        <taxon>Bacillota</taxon>
        <taxon>Bacilli</taxon>
        <taxon>Bacillales</taxon>
        <taxon>Bacillaceae</taxon>
        <taxon>Anaerobacillus</taxon>
    </lineage>
</organism>
<comment type="similarity">
    <text evidence="2">Belongs to the class-IV pyridoxal-phosphate-dependent aminotransferase family.</text>
</comment>
<dbReference type="PANTHER" id="PTHR42743">
    <property type="entry name" value="AMINO-ACID AMINOTRANSFERASE"/>
    <property type="match status" value="1"/>
</dbReference>
<dbReference type="GO" id="GO:0016829">
    <property type="term" value="F:lyase activity"/>
    <property type="evidence" value="ECO:0007669"/>
    <property type="project" value="UniProtKB-KW"/>
</dbReference>
<dbReference type="Pfam" id="PF01063">
    <property type="entry name" value="Aminotran_4"/>
    <property type="match status" value="1"/>
</dbReference>
<dbReference type="GO" id="GO:0005829">
    <property type="term" value="C:cytosol"/>
    <property type="evidence" value="ECO:0007669"/>
    <property type="project" value="TreeGrafter"/>
</dbReference>
<dbReference type="NCBIfam" id="NF005800">
    <property type="entry name" value="PRK07650.1"/>
    <property type="match status" value="1"/>
</dbReference>
<reference evidence="5 6" key="1">
    <citation type="journal article" date="2019" name="Int. J. Syst. Evol. Microbiol.">
        <title>Anaerobacillus alkaliphilus sp. nov., a novel alkaliphilic and moderately halophilic bacterium.</title>
        <authorList>
            <person name="Borsodi A.K."/>
            <person name="Aszalos J.M."/>
            <person name="Bihari P."/>
            <person name="Nagy I."/>
            <person name="Schumann P."/>
            <person name="Sproer C."/>
            <person name="Kovacs A.L."/>
            <person name="Boka K."/>
            <person name="Dobosy P."/>
            <person name="Ovari M."/>
            <person name="Szili-Kovacs T."/>
            <person name="Toth E."/>
        </authorList>
    </citation>
    <scope>NUCLEOTIDE SEQUENCE [LARGE SCALE GENOMIC DNA]</scope>
    <source>
        <strain evidence="5 6">B16-10</strain>
    </source>
</reference>
<dbReference type="InterPro" id="IPR043132">
    <property type="entry name" value="BCAT-like_C"/>
</dbReference>
<keyword evidence="4" id="KW-0663">Pyridoxal phosphate</keyword>
<dbReference type="GO" id="GO:0008652">
    <property type="term" value="P:amino acid biosynthetic process"/>
    <property type="evidence" value="ECO:0007669"/>
    <property type="project" value="UniProtKB-ARBA"/>
</dbReference>
<dbReference type="RefSeq" id="WP_129078255.1">
    <property type="nucleotide sequence ID" value="NZ_QOUX01000035.1"/>
</dbReference>
<gene>
    <name evidence="5" type="ORF">DS745_10785</name>
</gene>
<accession>A0A4Q0VTC4</accession>
<evidence type="ECO:0000313" key="6">
    <source>
        <dbReference type="Proteomes" id="UP000290649"/>
    </source>
</evidence>
<name>A0A4Q0VTC4_9BACI</name>
<dbReference type="AlphaFoldDB" id="A0A4Q0VTC4"/>
<proteinExistence type="inferred from homology"/>
<evidence type="ECO:0000256" key="4">
    <source>
        <dbReference type="ARBA" id="ARBA00022898"/>
    </source>
</evidence>
<dbReference type="PANTHER" id="PTHR42743:SF11">
    <property type="entry name" value="AMINODEOXYCHORISMATE LYASE"/>
    <property type="match status" value="1"/>
</dbReference>
<dbReference type="InterPro" id="IPR001544">
    <property type="entry name" value="Aminotrans_IV"/>
</dbReference>
<dbReference type="InterPro" id="IPR043131">
    <property type="entry name" value="BCAT-like_N"/>
</dbReference>
<keyword evidence="6" id="KW-1185">Reference proteome</keyword>
<comment type="cofactor">
    <cofactor evidence="1">
        <name>pyridoxal 5'-phosphate</name>
        <dbReference type="ChEBI" id="CHEBI:597326"/>
    </cofactor>
</comment>
<evidence type="ECO:0000256" key="1">
    <source>
        <dbReference type="ARBA" id="ARBA00001933"/>
    </source>
</evidence>
<evidence type="ECO:0000256" key="3">
    <source>
        <dbReference type="ARBA" id="ARBA00011738"/>
    </source>
</evidence>
<evidence type="ECO:0000256" key="2">
    <source>
        <dbReference type="ARBA" id="ARBA00009320"/>
    </source>
</evidence>
<sequence>MFIYINGEFIEENEARISPFDHGFLYGVGVFETFRIYNGHPFLLDDHFQRLVSSLRELNIHYSMDKEQILQILNRLLLLNNLTDAYVRFNISAGEAPIGLQTEAYVKPNVIIFMKPLNAPLAREKKAVLLNTVRNTPEGEIRYKSHHYLNNIFGKREAPAFDTEGIFLTKEGFLAEGVVSNLFWVKNGQVFTPSVQTGILNGITRRFVMSILKLNKISCREGFYKKNELLEADEIFVTNSIQEVVAITVVDNQRLTAENNLTKFLQDIYSKYTKQNVRTIKELERG</sequence>
<dbReference type="FunFam" id="3.20.10.10:FF:000002">
    <property type="entry name" value="D-alanine aminotransferase"/>
    <property type="match status" value="1"/>
</dbReference>